<dbReference type="InterPro" id="IPR015815">
    <property type="entry name" value="HIBADH-related"/>
</dbReference>
<dbReference type="GO" id="GO:0050661">
    <property type="term" value="F:NADP binding"/>
    <property type="evidence" value="ECO:0007669"/>
    <property type="project" value="InterPro"/>
</dbReference>
<name>A0AAP9EA91_AGRTU</name>
<dbReference type="PANTHER" id="PTHR43060">
    <property type="entry name" value="3-HYDROXYISOBUTYRATE DEHYDROGENASE-LIKE 1, MITOCHONDRIAL-RELATED"/>
    <property type="match status" value="1"/>
</dbReference>
<dbReference type="InterPro" id="IPR050006">
    <property type="entry name" value="LtnD"/>
</dbReference>
<dbReference type="Gene3D" id="1.10.1040.10">
    <property type="entry name" value="N-(1-d-carboxylethyl)-l-norvaline Dehydrogenase, domain 2"/>
    <property type="match status" value="1"/>
</dbReference>
<evidence type="ECO:0000259" key="11">
    <source>
        <dbReference type="Pfam" id="PF03446"/>
    </source>
</evidence>
<evidence type="ECO:0000256" key="3">
    <source>
        <dbReference type="ARBA" id="ARBA00023027"/>
    </source>
</evidence>
<feature type="active site" evidence="10">
    <location>
        <position position="175"/>
    </location>
</feature>
<evidence type="ECO:0000256" key="9">
    <source>
        <dbReference type="ARBA" id="ARBA00047312"/>
    </source>
</evidence>
<gene>
    <name evidence="13" type="ORF">CG010_026415</name>
</gene>
<keyword evidence="4" id="KW-0119">Carbohydrate metabolism</keyword>
<keyword evidence="3" id="KW-0520">NAD</keyword>
<dbReference type="EMBL" id="CP042276">
    <property type="protein sequence ID" value="QDY97685.1"/>
    <property type="molecule type" value="Genomic_DNA"/>
</dbReference>
<keyword evidence="13" id="KW-0614">Plasmid</keyword>
<comment type="function">
    <text evidence="5">Catalyzes oxidation of L-threonate to 2-oxo-tetronate. Can use either NAD(+) or NADP(+) as cosubstrate, with a preference for NAD(+).</text>
</comment>
<dbReference type="InterPro" id="IPR029154">
    <property type="entry name" value="HIBADH-like_NADP-bd"/>
</dbReference>
<feature type="domain" description="6-phosphogluconate dehydrogenase NADP-binding" evidence="11">
    <location>
        <begin position="7"/>
        <end position="165"/>
    </location>
</feature>
<evidence type="ECO:0000256" key="7">
    <source>
        <dbReference type="ARBA" id="ARBA00038870"/>
    </source>
</evidence>
<dbReference type="PANTHER" id="PTHR43060:SF17">
    <property type="entry name" value="L-THREONATE DEHYDROGENASE"/>
    <property type="match status" value="1"/>
</dbReference>
<comment type="similarity">
    <text evidence="6">Belongs to the HIBADH-related family. L-threonate dehydrogenase subfamily.</text>
</comment>
<dbReference type="NCBIfam" id="NF043037">
    <property type="entry name" value="ThreonDh"/>
    <property type="match status" value="1"/>
</dbReference>
<sequence>MAGSTHVAIVGLGSMGLGMARSLLRAGHTVSGCDISDAALSSLEAAGGRPVQTPAMAARDAQIAVIVVVNAAQTEAVLFGPDGAVAALAPGSVVISSATISPAEAKNFAQRAGKHGILYLDAPISGGSAKADQGSLTVMASGSPESFAAARPALDAMASTVYELGDDVGVGSSFKIVNQLLAGVHIAVACEAITFAKSLGLDISRVFDAITRSAGNSWMFENRIPHVVAGDYTPHSAVSIVTKDLGIVSDIGRQQKFPLPIASAALQLFLMTEAAGMGQDDDSSVARLLASIAGLQLPGMDKEV</sequence>
<dbReference type="GO" id="GO:0016054">
    <property type="term" value="P:organic acid catabolic process"/>
    <property type="evidence" value="ECO:0007669"/>
    <property type="project" value="UniProtKB-ARBA"/>
</dbReference>
<evidence type="ECO:0000313" key="14">
    <source>
        <dbReference type="Proteomes" id="UP000222296"/>
    </source>
</evidence>
<dbReference type="RefSeq" id="WP_099086455.1">
    <property type="nucleotide sequence ID" value="NZ_CP042276.1"/>
</dbReference>
<evidence type="ECO:0000313" key="13">
    <source>
        <dbReference type="EMBL" id="QDY97685.1"/>
    </source>
</evidence>
<dbReference type="Proteomes" id="UP000222296">
    <property type="component" value="Plasmid pAt"/>
</dbReference>
<feature type="domain" description="3-hydroxyisobutyrate dehydrogenase-like NAD-binding" evidence="12">
    <location>
        <begin position="169"/>
        <end position="289"/>
    </location>
</feature>
<dbReference type="Gene3D" id="3.40.50.720">
    <property type="entry name" value="NAD(P)-binding Rossmann-like Domain"/>
    <property type="match status" value="1"/>
</dbReference>
<dbReference type="InterPro" id="IPR008927">
    <property type="entry name" value="6-PGluconate_DH-like_C_sf"/>
</dbReference>
<dbReference type="EC" id="1.1.1.411" evidence="7"/>
<reference evidence="13 14" key="1">
    <citation type="journal article" date="2017" name="Genome Announc.">
        <title>Draft Genome Sequence of Agrobacterium tumefaciens Biovar 1 Strain 186, Isolated from Walnut.</title>
        <authorList>
            <person name="Poret-Peterson A.T."/>
            <person name="Bhatnagar S."/>
            <person name="McClean A.E."/>
            <person name="Kluepfel D.A."/>
        </authorList>
    </citation>
    <scope>NUCLEOTIDE SEQUENCE [LARGE SCALE GENOMIC DNA]</scope>
    <source>
        <strain evidence="13 14">186</strain>
    </source>
</reference>
<organism evidence="13 14">
    <name type="scientific">Agrobacterium tumefaciens</name>
    <dbReference type="NCBI Taxonomy" id="358"/>
    <lineage>
        <taxon>Bacteria</taxon>
        <taxon>Pseudomonadati</taxon>
        <taxon>Pseudomonadota</taxon>
        <taxon>Alphaproteobacteria</taxon>
        <taxon>Hyphomicrobiales</taxon>
        <taxon>Rhizobiaceae</taxon>
        <taxon>Rhizobium/Agrobacterium group</taxon>
        <taxon>Agrobacterium</taxon>
        <taxon>Agrobacterium tumefaciens complex</taxon>
    </lineage>
</organism>
<evidence type="ECO:0000256" key="1">
    <source>
        <dbReference type="ARBA" id="ARBA00022857"/>
    </source>
</evidence>
<dbReference type="PROSITE" id="PS00895">
    <property type="entry name" value="3_HYDROXYISOBUT_DH"/>
    <property type="match status" value="1"/>
</dbReference>
<evidence type="ECO:0000256" key="6">
    <source>
        <dbReference type="ARBA" id="ARBA00037979"/>
    </source>
</evidence>
<evidence type="ECO:0000256" key="8">
    <source>
        <dbReference type="ARBA" id="ARBA00039407"/>
    </source>
</evidence>
<dbReference type="GO" id="GO:0016616">
    <property type="term" value="F:oxidoreductase activity, acting on the CH-OH group of donors, NAD or NADP as acceptor"/>
    <property type="evidence" value="ECO:0007669"/>
    <property type="project" value="InterPro"/>
</dbReference>
<dbReference type="Pfam" id="PF03446">
    <property type="entry name" value="NAD_binding_2"/>
    <property type="match status" value="1"/>
</dbReference>
<comment type="catalytic activity">
    <reaction evidence="9">
        <text>L-threonate + NAD(+) = 2-dehydro-L-erythronate + NADH + H(+)</text>
        <dbReference type="Rhea" id="RHEA:52548"/>
        <dbReference type="ChEBI" id="CHEBI:15378"/>
        <dbReference type="ChEBI" id="CHEBI:57540"/>
        <dbReference type="ChEBI" id="CHEBI:57561"/>
        <dbReference type="ChEBI" id="CHEBI:57945"/>
        <dbReference type="ChEBI" id="CHEBI:136669"/>
        <dbReference type="EC" id="1.1.1.411"/>
    </reaction>
</comment>
<dbReference type="InterPro" id="IPR013328">
    <property type="entry name" value="6PGD_dom2"/>
</dbReference>
<dbReference type="SUPFAM" id="SSF48179">
    <property type="entry name" value="6-phosphogluconate dehydrogenase C-terminal domain-like"/>
    <property type="match status" value="1"/>
</dbReference>
<evidence type="ECO:0000259" key="12">
    <source>
        <dbReference type="Pfam" id="PF14833"/>
    </source>
</evidence>
<dbReference type="InterPro" id="IPR036291">
    <property type="entry name" value="NAD(P)-bd_dom_sf"/>
</dbReference>
<evidence type="ECO:0000256" key="5">
    <source>
        <dbReference type="ARBA" id="ARBA00037062"/>
    </source>
</evidence>
<dbReference type="InterPro" id="IPR002204">
    <property type="entry name" value="3-OH-isobutyrate_DH-rel_CS"/>
</dbReference>
<keyword evidence="1" id="KW-0521">NADP</keyword>
<evidence type="ECO:0000256" key="10">
    <source>
        <dbReference type="PIRSR" id="PIRSR000103-1"/>
    </source>
</evidence>
<proteinExistence type="inferred from homology"/>
<dbReference type="GO" id="GO:0051287">
    <property type="term" value="F:NAD binding"/>
    <property type="evidence" value="ECO:0007669"/>
    <property type="project" value="InterPro"/>
</dbReference>
<evidence type="ECO:0000256" key="2">
    <source>
        <dbReference type="ARBA" id="ARBA00023002"/>
    </source>
</evidence>
<geneLocation type="plasmid" evidence="14">
    <name>pat</name>
</geneLocation>
<evidence type="ECO:0000256" key="4">
    <source>
        <dbReference type="ARBA" id="ARBA00023277"/>
    </source>
</evidence>
<protein>
    <recommendedName>
        <fullName evidence="8">L-threonate dehydrogenase</fullName>
        <ecNumber evidence="7">1.1.1.411</ecNumber>
    </recommendedName>
</protein>
<accession>A0AAP9EA91</accession>
<keyword evidence="2" id="KW-0560">Oxidoreductase</keyword>
<dbReference type="InterPro" id="IPR006115">
    <property type="entry name" value="6PGDH_NADP-bd"/>
</dbReference>
<dbReference type="SUPFAM" id="SSF51735">
    <property type="entry name" value="NAD(P)-binding Rossmann-fold domains"/>
    <property type="match status" value="1"/>
</dbReference>
<dbReference type="PIRSF" id="PIRSF000103">
    <property type="entry name" value="HIBADH"/>
    <property type="match status" value="1"/>
</dbReference>
<dbReference type="AlphaFoldDB" id="A0AAP9EA91"/>
<dbReference type="Pfam" id="PF14833">
    <property type="entry name" value="NAD_binding_11"/>
    <property type="match status" value="1"/>
</dbReference>